<sequence>MIPGDPLPRLPEELLTRANPRPIITQRGRYNGTGASDRLQRKRQSSSANEALIFYLTGTRALDLAGGVRRQVWNRGVIARLTVGPGVDDFWTSHNDADWWNRSETDGDGGVGPGTELGRIPEVGSLNTALWTRPESLVEKLRPRKEKGEGSALEAFQKAQRREPFVVHESAVAALGYIGWGFMPLLVHDSIEQSQGSPGRPEPRQTKKPQNNGRSASRVTLTGGAMLPRTCPWPSDDPQQGPTQGRGSVPGGLVDLVITEQSLQGTCTVLYIRLEAEDVELELTASSFAGSSWTTIHETASHDQTGRRE</sequence>
<evidence type="ECO:0000256" key="1">
    <source>
        <dbReference type="SAM" id="MobiDB-lite"/>
    </source>
</evidence>
<feature type="compositionally biased region" description="Polar residues" evidence="1">
    <location>
        <begin position="237"/>
        <end position="246"/>
    </location>
</feature>
<dbReference type="HOGENOM" id="CLU_900483_0_0_1"/>
<accession>S8ALM9</accession>
<feature type="region of interest" description="Disordered" evidence="1">
    <location>
        <begin position="192"/>
        <end position="249"/>
    </location>
</feature>
<evidence type="ECO:0000313" key="3">
    <source>
        <dbReference type="Proteomes" id="UP000019376"/>
    </source>
</evidence>
<organism evidence="2 3">
    <name type="scientific">Penicillium oxalicum (strain 114-2 / CGMCC 5302)</name>
    <name type="common">Penicillium decumbens</name>
    <dbReference type="NCBI Taxonomy" id="933388"/>
    <lineage>
        <taxon>Eukaryota</taxon>
        <taxon>Fungi</taxon>
        <taxon>Dikarya</taxon>
        <taxon>Ascomycota</taxon>
        <taxon>Pezizomycotina</taxon>
        <taxon>Eurotiomycetes</taxon>
        <taxon>Eurotiomycetidae</taxon>
        <taxon>Eurotiales</taxon>
        <taxon>Aspergillaceae</taxon>
        <taxon>Penicillium</taxon>
    </lineage>
</organism>
<name>S8ALM9_PENO1</name>
<feature type="region of interest" description="Disordered" evidence="1">
    <location>
        <begin position="18"/>
        <end position="44"/>
    </location>
</feature>
<dbReference type="EMBL" id="KB644409">
    <property type="protein sequence ID" value="EPS26768.1"/>
    <property type="molecule type" value="Genomic_DNA"/>
</dbReference>
<gene>
    <name evidence="2" type="ORF">PDE_01707</name>
</gene>
<dbReference type="Proteomes" id="UP000019376">
    <property type="component" value="Unassembled WGS sequence"/>
</dbReference>
<dbReference type="AlphaFoldDB" id="S8ALM9"/>
<keyword evidence="3" id="KW-1185">Reference proteome</keyword>
<feature type="compositionally biased region" description="Polar residues" evidence="1">
    <location>
        <begin position="208"/>
        <end position="220"/>
    </location>
</feature>
<proteinExistence type="predicted"/>
<reference evidence="2 3" key="1">
    <citation type="journal article" date="2013" name="PLoS ONE">
        <title>Genomic and secretomic analyses reveal unique features of the lignocellulolytic enzyme system of Penicillium decumbens.</title>
        <authorList>
            <person name="Liu G."/>
            <person name="Zhang L."/>
            <person name="Wei X."/>
            <person name="Zou G."/>
            <person name="Qin Y."/>
            <person name="Ma L."/>
            <person name="Li J."/>
            <person name="Zheng H."/>
            <person name="Wang S."/>
            <person name="Wang C."/>
            <person name="Xun L."/>
            <person name="Zhao G.-P."/>
            <person name="Zhou Z."/>
            <person name="Qu Y."/>
        </authorList>
    </citation>
    <scope>NUCLEOTIDE SEQUENCE [LARGE SCALE GENOMIC DNA]</scope>
    <source>
        <strain evidence="3">114-2 / CGMCC 5302</strain>
    </source>
</reference>
<protein>
    <submittedName>
        <fullName evidence="2">Uncharacterized protein</fullName>
    </submittedName>
</protein>
<evidence type="ECO:0000313" key="2">
    <source>
        <dbReference type="EMBL" id="EPS26768.1"/>
    </source>
</evidence>